<proteinExistence type="predicted"/>
<dbReference type="AlphaFoldDB" id="A0A8K1CA27"/>
<dbReference type="OrthoDB" id="189770at2759"/>
<dbReference type="Pfam" id="PF05250">
    <property type="entry name" value="UPF0193"/>
    <property type="match status" value="1"/>
</dbReference>
<evidence type="ECO:0000313" key="1">
    <source>
        <dbReference type="EMBL" id="TMW59451.1"/>
    </source>
</evidence>
<comment type="caution">
    <text evidence="1">The sequence shown here is derived from an EMBL/GenBank/DDBJ whole genome shotgun (WGS) entry which is preliminary data.</text>
</comment>
<dbReference type="EMBL" id="SPLM01000109">
    <property type="protein sequence ID" value="TMW59451.1"/>
    <property type="molecule type" value="Genomic_DNA"/>
</dbReference>
<accession>A0A8K1CA27</accession>
<keyword evidence="2" id="KW-1185">Reference proteome</keyword>
<reference evidence="1" key="1">
    <citation type="submission" date="2019-03" db="EMBL/GenBank/DDBJ databases">
        <title>Long read genome sequence of the mycoparasitic Pythium oligandrum ATCC 38472 isolated from sugarbeet rhizosphere.</title>
        <authorList>
            <person name="Gaulin E."/>
        </authorList>
    </citation>
    <scope>NUCLEOTIDE SEQUENCE</scope>
    <source>
        <strain evidence="1">ATCC 38472_TT</strain>
    </source>
</reference>
<organism evidence="1 2">
    <name type="scientific">Pythium oligandrum</name>
    <name type="common">Mycoparasitic fungus</name>
    <dbReference type="NCBI Taxonomy" id="41045"/>
    <lineage>
        <taxon>Eukaryota</taxon>
        <taxon>Sar</taxon>
        <taxon>Stramenopiles</taxon>
        <taxon>Oomycota</taxon>
        <taxon>Peronosporomycetes</taxon>
        <taxon>Pythiales</taxon>
        <taxon>Pythiaceae</taxon>
        <taxon>Pythium</taxon>
    </lineage>
</organism>
<evidence type="ECO:0000313" key="2">
    <source>
        <dbReference type="Proteomes" id="UP000794436"/>
    </source>
</evidence>
<protein>
    <submittedName>
        <fullName evidence="1">Uncharacterized protein</fullName>
    </submittedName>
</protein>
<dbReference type="Proteomes" id="UP000794436">
    <property type="component" value="Unassembled WGS sequence"/>
</dbReference>
<gene>
    <name evidence="1" type="ORF">Poli38472_004520</name>
</gene>
<name>A0A8K1CA27_PYTOL</name>
<sequence length="148" mass="17109">MAGRRKPYAQIEKEINEMKRQMDAYRSSCVRKKPNQEKEKLQQVFSYTVGSILPHELLPGSDLLGREPSHEKALRTGKHGKSRLEQLNELYEAVLQEVESRMAYAAEMLALGRPDKGEAVEREILERFSELRRIHELMQRETGGSNNQ</sequence>
<dbReference type="InterPro" id="IPR007914">
    <property type="entry name" value="UPF0193"/>
</dbReference>